<sequence>MDFYVSVPLSRFDGMIDDVSGLGFHPEIRMTKADYLARLDGGDFERMRKRIERDSLKVFTHGPFFGLDIASLDRCLSEYSADCLLIGLEATSRLGGSLMVMHTGYMPQFSRGGRRHWFRNWAERMPRVVGRARELGVAIALENTWDDRPDVLLHLADLAGDGDIRFCLDTGHVNVFSRLSVQSWWDALGGRIEALHLHDNDGLSDDHLEPGKGTFDFPSLARLLKGSGRRPLLDLEVDLSAAEHGRLYIESLLKG</sequence>
<protein>
    <submittedName>
        <fullName evidence="2">Sugar phosphate isomerase/epimerase</fullName>
    </submittedName>
</protein>
<reference evidence="2" key="1">
    <citation type="journal article" date="2020" name="mSystems">
        <title>Genome- and Community-Level Interaction Insights into Carbon Utilization and Element Cycling Functions of Hydrothermarchaeota in Hydrothermal Sediment.</title>
        <authorList>
            <person name="Zhou Z."/>
            <person name="Liu Y."/>
            <person name="Xu W."/>
            <person name="Pan J."/>
            <person name="Luo Z.H."/>
            <person name="Li M."/>
        </authorList>
    </citation>
    <scope>NUCLEOTIDE SEQUENCE [LARGE SCALE GENOMIC DNA]</scope>
    <source>
        <strain evidence="2">SpSt-1233</strain>
    </source>
</reference>
<dbReference type="AlphaFoldDB" id="A0A7V2AVB9"/>
<proteinExistence type="predicted"/>
<accession>A0A7V2AVB9</accession>
<name>A0A7V2AVB9_UNCEI</name>
<dbReference type="Proteomes" id="UP000886069">
    <property type="component" value="Unassembled WGS sequence"/>
</dbReference>
<comment type="caution">
    <text evidence="2">The sequence shown here is derived from an EMBL/GenBank/DDBJ whole genome shotgun (WGS) entry which is preliminary data.</text>
</comment>
<dbReference type="EMBL" id="DSEC01000408">
    <property type="protein sequence ID" value="HER43948.1"/>
    <property type="molecule type" value="Genomic_DNA"/>
</dbReference>
<dbReference type="PANTHER" id="PTHR12110">
    <property type="entry name" value="HYDROXYPYRUVATE ISOMERASE"/>
    <property type="match status" value="1"/>
</dbReference>
<gene>
    <name evidence="2" type="ORF">ENO08_05765</name>
</gene>
<dbReference type="InterPro" id="IPR013022">
    <property type="entry name" value="Xyl_isomerase-like_TIM-brl"/>
</dbReference>
<evidence type="ECO:0000259" key="1">
    <source>
        <dbReference type="Pfam" id="PF01261"/>
    </source>
</evidence>
<dbReference type="InterPro" id="IPR036237">
    <property type="entry name" value="Xyl_isomerase-like_sf"/>
</dbReference>
<organism evidence="2">
    <name type="scientific">Eiseniibacteriota bacterium</name>
    <dbReference type="NCBI Taxonomy" id="2212470"/>
    <lineage>
        <taxon>Bacteria</taxon>
        <taxon>Candidatus Eiseniibacteriota</taxon>
    </lineage>
</organism>
<dbReference type="SUPFAM" id="SSF51658">
    <property type="entry name" value="Xylose isomerase-like"/>
    <property type="match status" value="1"/>
</dbReference>
<evidence type="ECO:0000313" key="2">
    <source>
        <dbReference type="EMBL" id="HER43948.1"/>
    </source>
</evidence>
<dbReference type="InterPro" id="IPR050312">
    <property type="entry name" value="IolE/XylAMocC-like"/>
</dbReference>
<dbReference type="Pfam" id="PF01261">
    <property type="entry name" value="AP_endonuc_2"/>
    <property type="match status" value="1"/>
</dbReference>
<feature type="domain" description="Xylose isomerase-like TIM barrel" evidence="1">
    <location>
        <begin position="35"/>
        <end position="238"/>
    </location>
</feature>
<dbReference type="Gene3D" id="3.20.20.150">
    <property type="entry name" value="Divalent-metal-dependent TIM barrel enzymes"/>
    <property type="match status" value="1"/>
</dbReference>
<dbReference type="GO" id="GO:0016853">
    <property type="term" value="F:isomerase activity"/>
    <property type="evidence" value="ECO:0007669"/>
    <property type="project" value="UniProtKB-KW"/>
</dbReference>
<keyword evidence="2" id="KW-0413">Isomerase</keyword>